<dbReference type="GO" id="GO:0015940">
    <property type="term" value="P:pantothenate biosynthetic process"/>
    <property type="evidence" value="ECO:0007669"/>
    <property type="project" value="UniProtKB-UniPathway"/>
</dbReference>
<dbReference type="RefSeq" id="WP_150621439.1">
    <property type="nucleotide sequence ID" value="NZ_CABPSM010000009.1"/>
</dbReference>
<keyword evidence="6 10" id="KW-0521">NADP</keyword>
<keyword evidence="7 10" id="KW-0560">Oxidoreductase</keyword>
<comment type="catalytic activity">
    <reaction evidence="9 10">
        <text>(R)-pantoate + NADP(+) = 2-dehydropantoate + NADPH + H(+)</text>
        <dbReference type="Rhea" id="RHEA:16233"/>
        <dbReference type="ChEBI" id="CHEBI:11561"/>
        <dbReference type="ChEBI" id="CHEBI:15378"/>
        <dbReference type="ChEBI" id="CHEBI:15980"/>
        <dbReference type="ChEBI" id="CHEBI:57783"/>
        <dbReference type="ChEBI" id="CHEBI:58349"/>
        <dbReference type="EC" id="1.1.1.169"/>
    </reaction>
</comment>
<evidence type="ECO:0000313" key="13">
    <source>
        <dbReference type="EMBL" id="VVE24274.1"/>
    </source>
</evidence>
<dbReference type="NCBIfam" id="NF009541">
    <property type="entry name" value="PRK12921.1-1"/>
    <property type="match status" value="1"/>
</dbReference>
<evidence type="ECO:0000256" key="2">
    <source>
        <dbReference type="ARBA" id="ARBA00007870"/>
    </source>
</evidence>
<dbReference type="InterPro" id="IPR013332">
    <property type="entry name" value="KPR_N"/>
</dbReference>
<evidence type="ECO:0000259" key="12">
    <source>
        <dbReference type="Pfam" id="PF08546"/>
    </source>
</evidence>
<keyword evidence="14" id="KW-1185">Reference proteome</keyword>
<dbReference type="InterPro" id="IPR051402">
    <property type="entry name" value="KPR-Related"/>
</dbReference>
<dbReference type="GO" id="GO:0008677">
    <property type="term" value="F:2-dehydropantoate 2-reductase activity"/>
    <property type="evidence" value="ECO:0007669"/>
    <property type="project" value="UniProtKB-EC"/>
</dbReference>
<dbReference type="Gene3D" id="1.10.1040.10">
    <property type="entry name" value="N-(1-d-carboxylethyl)-l-norvaline Dehydrogenase, domain 2"/>
    <property type="match status" value="1"/>
</dbReference>
<evidence type="ECO:0000256" key="9">
    <source>
        <dbReference type="ARBA" id="ARBA00048793"/>
    </source>
</evidence>
<accession>A0A5E4WL19</accession>
<dbReference type="UniPathway" id="UPA00028">
    <property type="reaction ID" value="UER00004"/>
</dbReference>
<protein>
    <recommendedName>
        <fullName evidence="4 10">2-dehydropantoate 2-reductase</fullName>
        <ecNumber evidence="3 10">1.1.1.169</ecNumber>
    </recommendedName>
    <alternativeName>
        <fullName evidence="8 10">Ketopantoate reductase</fullName>
    </alternativeName>
</protein>
<evidence type="ECO:0000256" key="7">
    <source>
        <dbReference type="ARBA" id="ARBA00023002"/>
    </source>
</evidence>
<dbReference type="InterPro" id="IPR003710">
    <property type="entry name" value="ApbA"/>
</dbReference>
<evidence type="ECO:0000259" key="11">
    <source>
        <dbReference type="Pfam" id="PF02558"/>
    </source>
</evidence>
<evidence type="ECO:0000256" key="6">
    <source>
        <dbReference type="ARBA" id="ARBA00022857"/>
    </source>
</evidence>
<evidence type="ECO:0000256" key="8">
    <source>
        <dbReference type="ARBA" id="ARBA00032024"/>
    </source>
</evidence>
<comment type="pathway">
    <text evidence="1 10">Cofactor biosynthesis; (R)-pantothenate biosynthesis; (R)-pantoate from 3-methyl-2-oxobutanoate: step 2/2.</text>
</comment>
<feature type="domain" description="Ketopantoate reductase N-terminal" evidence="11">
    <location>
        <begin position="9"/>
        <end position="149"/>
    </location>
</feature>
<keyword evidence="5 10" id="KW-0566">Pantothenate biosynthesis</keyword>
<dbReference type="SUPFAM" id="SSF51735">
    <property type="entry name" value="NAD(P)-binding Rossmann-fold domains"/>
    <property type="match status" value="1"/>
</dbReference>
<dbReference type="AlphaFoldDB" id="A0A5E4WL19"/>
<comment type="similarity">
    <text evidence="2 10">Belongs to the ketopantoate reductase family.</text>
</comment>
<feature type="domain" description="Ketopantoate reductase C-terminal" evidence="12">
    <location>
        <begin position="172"/>
        <end position="292"/>
    </location>
</feature>
<evidence type="ECO:0000256" key="4">
    <source>
        <dbReference type="ARBA" id="ARBA00019465"/>
    </source>
</evidence>
<gene>
    <name evidence="13" type="ORF">PHO31112_03296</name>
</gene>
<dbReference type="Proteomes" id="UP000343317">
    <property type="component" value="Unassembled WGS sequence"/>
</dbReference>
<dbReference type="SUPFAM" id="SSF48179">
    <property type="entry name" value="6-phosphogluconate dehydrogenase C-terminal domain-like"/>
    <property type="match status" value="1"/>
</dbReference>
<dbReference type="Gene3D" id="3.40.50.720">
    <property type="entry name" value="NAD(P)-binding Rossmann-like Domain"/>
    <property type="match status" value="1"/>
</dbReference>
<dbReference type="EMBL" id="CABPSM010000009">
    <property type="protein sequence ID" value="VVE24274.1"/>
    <property type="molecule type" value="Genomic_DNA"/>
</dbReference>
<evidence type="ECO:0000313" key="14">
    <source>
        <dbReference type="Proteomes" id="UP000343317"/>
    </source>
</evidence>
<proteinExistence type="inferred from homology"/>
<evidence type="ECO:0000256" key="1">
    <source>
        <dbReference type="ARBA" id="ARBA00004994"/>
    </source>
</evidence>
<dbReference type="InterPro" id="IPR013328">
    <property type="entry name" value="6PGD_dom2"/>
</dbReference>
<dbReference type="InterPro" id="IPR036291">
    <property type="entry name" value="NAD(P)-bd_dom_sf"/>
</dbReference>
<dbReference type="NCBIfam" id="NF005091">
    <property type="entry name" value="PRK06522.2-2"/>
    <property type="match status" value="1"/>
</dbReference>
<evidence type="ECO:0000256" key="5">
    <source>
        <dbReference type="ARBA" id="ARBA00022655"/>
    </source>
</evidence>
<name>A0A5E4WL19_9BURK</name>
<organism evidence="13 14">
    <name type="scientific">Pandoraea horticolens</name>
    <dbReference type="NCBI Taxonomy" id="2508298"/>
    <lineage>
        <taxon>Bacteria</taxon>
        <taxon>Pseudomonadati</taxon>
        <taxon>Pseudomonadota</taxon>
        <taxon>Betaproteobacteria</taxon>
        <taxon>Burkholderiales</taxon>
        <taxon>Burkholderiaceae</taxon>
        <taxon>Pandoraea</taxon>
    </lineage>
</organism>
<dbReference type="InterPro" id="IPR008927">
    <property type="entry name" value="6-PGluconate_DH-like_C_sf"/>
</dbReference>
<dbReference type="PANTHER" id="PTHR21708:SF26">
    <property type="entry name" value="2-DEHYDROPANTOATE 2-REDUCTASE"/>
    <property type="match status" value="1"/>
</dbReference>
<dbReference type="Pfam" id="PF08546">
    <property type="entry name" value="ApbA_C"/>
    <property type="match status" value="1"/>
</dbReference>
<reference evidence="13 14" key="1">
    <citation type="submission" date="2019-08" db="EMBL/GenBank/DDBJ databases">
        <authorList>
            <person name="Peeters C."/>
        </authorList>
    </citation>
    <scope>NUCLEOTIDE SEQUENCE [LARGE SCALE GENOMIC DNA]</scope>
    <source>
        <strain evidence="13 14">LMG 31112</strain>
    </source>
</reference>
<dbReference type="PANTHER" id="PTHR21708">
    <property type="entry name" value="PROBABLE 2-DEHYDROPANTOATE 2-REDUCTASE"/>
    <property type="match status" value="1"/>
</dbReference>
<evidence type="ECO:0000256" key="3">
    <source>
        <dbReference type="ARBA" id="ARBA00013014"/>
    </source>
</evidence>
<dbReference type="Pfam" id="PF02558">
    <property type="entry name" value="ApbA"/>
    <property type="match status" value="1"/>
</dbReference>
<dbReference type="GO" id="GO:0005737">
    <property type="term" value="C:cytoplasm"/>
    <property type="evidence" value="ECO:0007669"/>
    <property type="project" value="TreeGrafter"/>
</dbReference>
<dbReference type="NCBIfam" id="TIGR00745">
    <property type="entry name" value="apbA_panE"/>
    <property type="match status" value="1"/>
</dbReference>
<dbReference type="InterPro" id="IPR013752">
    <property type="entry name" value="KPA_reductase"/>
</dbReference>
<comment type="function">
    <text evidence="10">Catalyzes the NADPH-dependent reduction of ketopantoate into pantoic acid.</text>
</comment>
<dbReference type="EC" id="1.1.1.169" evidence="3 10"/>
<evidence type="ECO:0000256" key="10">
    <source>
        <dbReference type="RuleBase" id="RU362068"/>
    </source>
</evidence>
<sequence>MDTDTSASVAIIGPGAIGTTIAAMLQEVGRTAVLCGRTSRNHLALQDGDRRITVPGPVQTHPGQISSTVDLVFLAVKATQTDAAADWLAALSGPETVVCVLQNGVEQVERVTPHLPLGRIVPAVVWFPAQAQPDGSVRLRGDARLSLPDTRASRVIVEALQGTRCCVEVVADFKSLAWRKLLQNAVAGLMALTHRRSGMFARPDISGLTLDYLQECLAVARAEGAELGDEVPQAILDKFLASPSDMGTSILTDREASKPLEWDIRNGVVSRRGRAHGIPTPISNVLVPLLAAASDGPG</sequence>